<proteinExistence type="predicted"/>
<dbReference type="STRING" id="1678841.TBC1_12327"/>
<dbReference type="EMBL" id="DF968183">
    <property type="protein sequence ID" value="GAP44519.1"/>
    <property type="molecule type" value="Genomic_DNA"/>
</dbReference>
<sequence length="50" mass="5714">MKIMVVEPETSLNPEDEHLLKANRKMLPVGSGIRKRKSIQAFPVFSDVYI</sequence>
<dbReference type="RefSeq" id="WP_154669515.1">
    <property type="nucleotide sequence ID" value="NZ_DF968183.1"/>
</dbReference>
<gene>
    <name evidence="1" type="ORF">TBC1_12327</name>
</gene>
<accession>A0A0S7C150</accession>
<organism evidence="1">
    <name type="scientific">Lentimicrobium saccharophilum</name>
    <dbReference type="NCBI Taxonomy" id="1678841"/>
    <lineage>
        <taxon>Bacteria</taxon>
        <taxon>Pseudomonadati</taxon>
        <taxon>Bacteroidota</taxon>
        <taxon>Bacteroidia</taxon>
        <taxon>Bacteroidales</taxon>
        <taxon>Lentimicrobiaceae</taxon>
        <taxon>Lentimicrobium</taxon>
    </lineage>
</organism>
<evidence type="ECO:0000313" key="1">
    <source>
        <dbReference type="EMBL" id="GAP44519.1"/>
    </source>
</evidence>
<protein>
    <submittedName>
        <fullName evidence="1">Uncharacterized protein</fullName>
    </submittedName>
</protein>
<dbReference type="AlphaFoldDB" id="A0A0S7C150"/>
<dbReference type="Proteomes" id="UP000053091">
    <property type="component" value="Unassembled WGS sequence"/>
</dbReference>
<reference evidence="1" key="1">
    <citation type="journal article" date="2015" name="Genome Announc.">
        <title>Draft Genome Sequence of Bacteroidales Strain TBC1, a Novel Isolate from a Methanogenic Wastewater Treatment System.</title>
        <authorList>
            <person name="Tourlousse D.M."/>
            <person name="Matsuura N."/>
            <person name="Sun L."/>
            <person name="Toyonaga M."/>
            <person name="Kuroda K."/>
            <person name="Ohashi A."/>
            <person name="Cruz R."/>
            <person name="Yamaguchi T."/>
            <person name="Sekiguchi Y."/>
        </authorList>
    </citation>
    <scope>NUCLEOTIDE SEQUENCE [LARGE SCALE GENOMIC DNA]</scope>
    <source>
        <strain evidence="1">TBC1</strain>
    </source>
</reference>
<keyword evidence="2" id="KW-1185">Reference proteome</keyword>
<evidence type="ECO:0000313" key="2">
    <source>
        <dbReference type="Proteomes" id="UP000053091"/>
    </source>
</evidence>
<name>A0A0S7C150_9BACT</name>